<name>A0A084JGY9_9FIRM</name>
<feature type="transmembrane region" description="Helical" evidence="7">
    <location>
        <begin position="232"/>
        <end position="253"/>
    </location>
</feature>
<feature type="transmembrane region" description="Helical" evidence="7">
    <location>
        <begin position="453"/>
        <end position="471"/>
    </location>
</feature>
<gene>
    <name evidence="8" type="ORF">IO98_18500</name>
</gene>
<feature type="transmembrane region" description="Helical" evidence="7">
    <location>
        <begin position="265"/>
        <end position="287"/>
    </location>
</feature>
<sequence>MNKQNDKELIYQLEGRPSFKTAFPLGLQHILAMFTGNLAPILIIAGICGLEPADKTVMLSSAMVVSGVTTLFQLYPLKLGKSYRIGANLPIVMGTSFAFVSVAAIVATQVAPSMGLTDPRDIYALVLGCSLVGGLVEVFMGFFYKKLANLFSPIVVGTTLIAIGLNLLSAGARYFNGGSAAAANLAAYNEDPAKYQFSGVFGSMKNVGMALFVFVLVLLLQKYGKGIVKNSALLFGLAIGYVVSIALGMVNFAPITAAKVVSVPLPFYFGLKFSIAGILNFALFYVISGLETIGNTGGITIAAFDREPTSEETAGAILADAGGSMLAAVFNALPNTAFGQNAGIISMTRIVNKWCVAVGAIFLALCGLVPKLAALFQTIPDAVLGGAIISVFAMITLNGIKMIAKAGFSERNVTIIGITLSFGIGLTSMSLAVETFPAFIQPLLEAIAPLTSAPAAVCCIVSICASLCFPMSKEDKEMAKAAMQDA</sequence>
<feature type="transmembrane region" description="Helical" evidence="7">
    <location>
        <begin position="57"/>
        <end position="77"/>
    </location>
</feature>
<feature type="transmembrane region" description="Helical" evidence="7">
    <location>
        <begin position="354"/>
        <end position="376"/>
    </location>
</feature>
<feature type="transmembrane region" description="Helical" evidence="7">
    <location>
        <begin position="89"/>
        <end position="110"/>
    </location>
</feature>
<dbReference type="InterPro" id="IPR006043">
    <property type="entry name" value="NCS2"/>
</dbReference>
<keyword evidence="4 7" id="KW-0812">Transmembrane</keyword>
<evidence type="ECO:0000256" key="3">
    <source>
        <dbReference type="ARBA" id="ARBA00022448"/>
    </source>
</evidence>
<dbReference type="AlphaFoldDB" id="A0A084JGY9"/>
<dbReference type="PANTHER" id="PTHR42810">
    <property type="entry name" value="PURINE PERMEASE C1399.01C-RELATED"/>
    <property type="match status" value="1"/>
</dbReference>
<evidence type="ECO:0000256" key="6">
    <source>
        <dbReference type="ARBA" id="ARBA00023136"/>
    </source>
</evidence>
<feature type="transmembrane region" description="Helical" evidence="7">
    <location>
        <begin position="195"/>
        <end position="220"/>
    </location>
</feature>
<feature type="transmembrane region" description="Helical" evidence="7">
    <location>
        <begin position="382"/>
        <end position="400"/>
    </location>
</feature>
<dbReference type="Pfam" id="PF00860">
    <property type="entry name" value="Xan_ur_permease"/>
    <property type="match status" value="1"/>
</dbReference>
<dbReference type="OrthoDB" id="9805749at2"/>
<comment type="subcellular location">
    <subcellularLocation>
        <location evidence="1">Membrane</location>
        <topology evidence="1">Multi-pass membrane protein</topology>
    </subcellularLocation>
</comment>
<feature type="transmembrane region" description="Helical" evidence="7">
    <location>
        <begin position="150"/>
        <end position="175"/>
    </location>
</feature>
<dbReference type="GO" id="GO:0042907">
    <property type="term" value="F:xanthine transmembrane transporter activity"/>
    <property type="evidence" value="ECO:0007669"/>
    <property type="project" value="TreeGrafter"/>
</dbReference>
<dbReference type="NCBIfam" id="NF037981">
    <property type="entry name" value="NCS2_1"/>
    <property type="match status" value="1"/>
</dbReference>
<organism evidence="8 9">
    <name type="scientific">Lacrimispora celerecrescens</name>
    <dbReference type="NCBI Taxonomy" id="29354"/>
    <lineage>
        <taxon>Bacteria</taxon>
        <taxon>Bacillati</taxon>
        <taxon>Bacillota</taxon>
        <taxon>Clostridia</taxon>
        <taxon>Lachnospirales</taxon>
        <taxon>Lachnospiraceae</taxon>
        <taxon>Lacrimispora</taxon>
    </lineage>
</organism>
<keyword evidence="9" id="KW-1185">Reference proteome</keyword>
<dbReference type="PROSITE" id="PS01116">
    <property type="entry name" value="XANTH_URACIL_PERMASE"/>
    <property type="match status" value="1"/>
</dbReference>
<evidence type="ECO:0000256" key="1">
    <source>
        <dbReference type="ARBA" id="ARBA00004141"/>
    </source>
</evidence>
<comment type="caution">
    <text evidence="8">The sequence shown here is derived from an EMBL/GenBank/DDBJ whole genome shotgun (WGS) entry which is preliminary data.</text>
</comment>
<feature type="transmembrane region" description="Helical" evidence="7">
    <location>
        <begin position="412"/>
        <end position="433"/>
    </location>
</feature>
<evidence type="ECO:0000313" key="9">
    <source>
        <dbReference type="Proteomes" id="UP000028525"/>
    </source>
</evidence>
<dbReference type="EMBL" id="JPME01000025">
    <property type="protein sequence ID" value="KEZ88223.1"/>
    <property type="molecule type" value="Genomic_DNA"/>
</dbReference>
<feature type="transmembrane region" description="Helical" evidence="7">
    <location>
        <begin position="21"/>
        <end position="45"/>
    </location>
</feature>
<dbReference type="STRING" id="29354.IO98_18500"/>
<keyword evidence="5 7" id="KW-1133">Transmembrane helix</keyword>
<reference evidence="8 9" key="1">
    <citation type="submission" date="2014-07" db="EMBL/GenBank/DDBJ databases">
        <title>Draft genome of Clostridium celerecrescens 152B isolated from sediments associated with methane hydrate from Krishna Godavari basin.</title>
        <authorList>
            <person name="Honkalas V.S."/>
            <person name="Dabir A.P."/>
            <person name="Arora P."/>
            <person name="Dhakephalkar P.K."/>
        </authorList>
    </citation>
    <scope>NUCLEOTIDE SEQUENCE [LARGE SCALE GENOMIC DNA]</scope>
    <source>
        <strain evidence="8 9">152B</strain>
    </source>
</reference>
<evidence type="ECO:0000256" key="7">
    <source>
        <dbReference type="SAM" id="Phobius"/>
    </source>
</evidence>
<evidence type="ECO:0000256" key="4">
    <source>
        <dbReference type="ARBA" id="ARBA00022692"/>
    </source>
</evidence>
<dbReference type="PANTHER" id="PTHR42810:SF2">
    <property type="entry name" value="PURINE PERMEASE C1399.01C-RELATED"/>
    <property type="match status" value="1"/>
</dbReference>
<dbReference type="InterPro" id="IPR006042">
    <property type="entry name" value="Xan_ur_permease"/>
</dbReference>
<comment type="similarity">
    <text evidence="2">Belongs to the nucleobase:cation symporter-2 (NCS2) (TC 2.A.40) family.</text>
</comment>
<feature type="transmembrane region" description="Helical" evidence="7">
    <location>
        <begin position="122"/>
        <end position="143"/>
    </location>
</feature>
<keyword evidence="6 7" id="KW-0472">Membrane</keyword>
<proteinExistence type="inferred from homology"/>
<dbReference type="Proteomes" id="UP000028525">
    <property type="component" value="Unassembled WGS sequence"/>
</dbReference>
<accession>A0A084JGY9</accession>
<protein>
    <submittedName>
        <fullName evidence="8">Uracil permease</fullName>
    </submittedName>
</protein>
<evidence type="ECO:0000256" key="2">
    <source>
        <dbReference type="ARBA" id="ARBA00008821"/>
    </source>
</evidence>
<dbReference type="GO" id="GO:0005886">
    <property type="term" value="C:plasma membrane"/>
    <property type="evidence" value="ECO:0007669"/>
    <property type="project" value="TreeGrafter"/>
</dbReference>
<evidence type="ECO:0000313" key="8">
    <source>
        <dbReference type="EMBL" id="KEZ88223.1"/>
    </source>
</evidence>
<evidence type="ECO:0000256" key="5">
    <source>
        <dbReference type="ARBA" id="ARBA00022989"/>
    </source>
</evidence>
<dbReference type="RefSeq" id="WP_038283616.1">
    <property type="nucleotide sequence ID" value="NZ_JPME01000025.1"/>
</dbReference>
<keyword evidence="3" id="KW-0813">Transport</keyword>